<name>A0ABU2WGC7_9GAMM</name>
<organism evidence="1 2">
    <name type="scientific">Banduia mediterranea</name>
    <dbReference type="NCBI Taxonomy" id="3075609"/>
    <lineage>
        <taxon>Bacteria</taxon>
        <taxon>Pseudomonadati</taxon>
        <taxon>Pseudomonadota</taxon>
        <taxon>Gammaproteobacteria</taxon>
        <taxon>Nevskiales</taxon>
        <taxon>Algiphilaceae</taxon>
        <taxon>Banduia</taxon>
    </lineage>
</organism>
<keyword evidence="2" id="KW-1185">Reference proteome</keyword>
<protein>
    <submittedName>
        <fullName evidence="1">Uncharacterized protein</fullName>
    </submittedName>
</protein>
<evidence type="ECO:0000313" key="2">
    <source>
        <dbReference type="Proteomes" id="UP001254608"/>
    </source>
</evidence>
<dbReference type="RefSeq" id="WP_311364314.1">
    <property type="nucleotide sequence ID" value="NZ_JAVRIC010000006.1"/>
</dbReference>
<gene>
    <name evidence="1" type="ORF">RM530_06015</name>
</gene>
<dbReference type="Proteomes" id="UP001254608">
    <property type="component" value="Unassembled WGS sequence"/>
</dbReference>
<dbReference type="EMBL" id="JAVRIC010000006">
    <property type="protein sequence ID" value="MDT0496920.1"/>
    <property type="molecule type" value="Genomic_DNA"/>
</dbReference>
<accession>A0ABU2WGC7</accession>
<proteinExistence type="predicted"/>
<sequence>MKTTFFLHACGPQGTLKTLARCFSMSDARDKLRRHEVPKGVRRWIGEYRSGRLVASHEL</sequence>
<reference evidence="1 2" key="1">
    <citation type="submission" date="2023-09" db="EMBL/GenBank/DDBJ databases">
        <authorList>
            <person name="Rey-Velasco X."/>
        </authorList>
    </citation>
    <scope>NUCLEOTIDE SEQUENCE [LARGE SCALE GENOMIC DNA]</scope>
    <source>
        <strain evidence="1 2">W345</strain>
    </source>
</reference>
<comment type="caution">
    <text evidence="1">The sequence shown here is derived from an EMBL/GenBank/DDBJ whole genome shotgun (WGS) entry which is preliminary data.</text>
</comment>
<evidence type="ECO:0000313" key="1">
    <source>
        <dbReference type="EMBL" id="MDT0496920.1"/>
    </source>
</evidence>